<protein>
    <submittedName>
        <fullName evidence="2">Uncharacterized protein</fullName>
    </submittedName>
</protein>
<sequence>EEGEGEEGEGVVRGGEGGEKEEEDKGEGSSDGQRCDPLPLRPHRCRPRVQGVEGRFHLPIRDEFSATFWSHSLLKTASSSSSSSPPNPHEEADDGVGKRSMEQMVTTCDLEGNDSKEEEGGSLARRDEMVGVKAEGVAPLMVGVESGALSIPRRRCSMDLSVKRPGIYGSVLLPHHWQCYLPTPSS</sequence>
<organism evidence="2 3">
    <name type="scientific">Ensete ventricosum</name>
    <name type="common">Abyssinian banana</name>
    <name type="synonym">Musa ensete</name>
    <dbReference type="NCBI Taxonomy" id="4639"/>
    <lineage>
        <taxon>Eukaryota</taxon>
        <taxon>Viridiplantae</taxon>
        <taxon>Streptophyta</taxon>
        <taxon>Embryophyta</taxon>
        <taxon>Tracheophyta</taxon>
        <taxon>Spermatophyta</taxon>
        <taxon>Magnoliopsida</taxon>
        <taxon>Liliopsida</taxon>
        <taxon>Zingiberales</taxon>
        <taxon>Musaceae</taxon>
        <taxon>Ensete</taxon>
    </lineage>
</organism>
<accession>A0A426Z8F6</accession>
<dbReference type="AlphaFoldDB" id="A0A426Z8F6"/>
<evidence type="ECO:0000313" key="2">
    <source>
        <dbReference type="EMBL" id="RRT60252.1"/>
    </source>
</evidence>
<evidence type="ECO:0000256" key="1">
    <source>
        <dbReference type="SAM" id="MobiDB-lite"/>
    </source>
</evidence>
<reference evidence="2 3" key="1">
    <citation type="journal article" date="2014" name="Agronomy (Basel)">
        <title>A Draft Genome Sequence for Ensete ventricosum, the Drought-Tolerant Tree Against Hunger.</title>
        <authorList>
            <person name="Harrison J."/>
            <person name="Moore K.A."/>
            <person name="Paszkiewicz K."/>
            <person name="Jones T."/>
            <person name="Grant M."/>
            <person name="Ambacheew D."/>
            <person name="Muzemil S."/>
            <person name="Studholme D.J."/>
        </authorList>
    </citation>
    <scope>NUCLEOTIDE SEQUENCE [LARGE SCALE GENOMIC DNA]</scope>
</reference>
<feature type="region of interest" description="Disordered" evidence="1">
    <location>
        <begin position="1"/>
        <end position="55"/>
    </location>
</feature>
<feature type="non-terminal residue" evidence="2">
    <location>
        <position position="1"/>
    </location>
</feature>
<feature type="region of interest" description="Disordered" evidence="1">
    <location>
        <begin position="76"/>
        <end position="126"/>
    </location>
</feature>
<proteinExistence type="predicted"/>
<dbReference type="EMBL" id="AMZH03007865">
    <property type="protein sequence ID" value="RRT60252.1"/>
    <property type="molecule type" value="Genomic_DNA"/>
</dbReference>
<evidence type="ECO:0000313" key="3">
    <source>
        <dbReference type="Proteomes" id="UP000287651"/>
    </source>
</evidence>
<name>A0A426Z8F6_ENSVE</name>
<comment type="caution">
    <text evidence="2">The sequence shown here is derived from an EMBL/GenBank/DDBJ whole genome shotgun (WGS) entry which is preliminary data.</text>
</comment>
<gene>
    <name evidence="2" type="ORF">B296_00045113</name>
</gene>
<dbReference type="Proteomes" id="UP000287651">
    <property type="component" value="Unassembled WGS sequence"/>
</dbReference>
<feature type="compositionally biased region" description="Basic and acidic residues" evidence="1">
    <location>
        <begin position="113"/>
        <end position="126"/>
    </location>
</feature>